<dbReference type="Pfam" id="PF12585">
    <property type="entry name" value="DUF3759"/>
    <property type="match status" value="1"/>
</dbReference>
<dbReference type="InterPro" id="IPR022234">
    <property type="entry name" value="DUF3759"/>
</dbReference>
<comment type="caution">
    <text evidence="2">The sequence shown here is derived from an EMBL/GenBank/DDBJ whole genome shotgun (WGS) entry which is preliminary data.</text>
</comment>
<evidence type="ECO:0008006" key="4">
    <source>
        <dbReference type="Google" id="ProtNLM"/>
    </source>
</evidence>
<feature type="region of interest" description="Disordered" evidence="1">
    <location>
        <begin position="78"/>
        <end position="99"/>
    </location>
</feature>
<gene>
    <name evidence="2" type="ORF">DFQ27_002946</name>
</gene>
<evidence type="ECO:0000256" key="1">
    <source>
        <dbReference type="SAM" id="MobiDB-lite"/>
    </source>
</evidence>
<dbReference type="PANTHER" id="PTHR37450">
    <property type="entry name" value="CIPC PROTEIN"/>
    <property type="match status" value="1"/>
</dbReference>
<proteinExistence type="predicted"/>
<protein>
    <recommendedName>
        <fullName evidence="4">CipC-like antibiotic response protein</fullName>
    </recommendedName>
</protein>
<dbReference type="PANTHER" id="PTHR37450:SF1">
    <property type="entry name" value="CIPC PROTEIN"/>
    <property type="match status" value="1"/>
</dbReference>
<evidence type="ECO:0000313" key="3">
    <source>
        <dbReference type="Proteomes" id="UP000807716"/>
    </source>
</evidence>
<dbReference type="EMBL" id="JAAAJB010000216">
    <property type="protein sequence ID" value="KAG0261423.1"/>
    <property type="molecule type" value="Genomic_DNA"/>
</dbReference>
<sequence length="99" mass="10896">MFDFGRHEEAHAKVYGGGEHKSSWTHELIASAAAFEAMKKHEKDTGGSHKLTKEVFAGMAGAEADKLFQTKGLDALDREEAKRQAEQQAGAIFDQKFSN</sequence>
<evidence type="ECO:0000313" key="2">
    <source>
        <dbReference type="EMBL" id="KAG0261423.1"/>
    </source>
</evidence>
<dbReference type="AlphaFoldDB" id="A0A9P6QAF1"/>
<organism evidence="2 3">
    <name type="scientific">Actinomortierella ambigua</name>
    <dbReference type="NCBI Taxonomy" id="1343610"/>
    <lineage>
        <taxon>Eukaryota</taxon>
        <taxon>Fungi</taxon>
        <taxon>Fungi incertae sedis</taxon>
        <taxon>Mucoromycota</taxon>
        <taxon>Mortierellomycotina</taxon>
        <taxon>Mortierellomycetes</taxon>
        <taxon>Mortierellales</taxon>
        <taxon>Mortierellaceae</taxon>
        <taxon>Actinomortierella</taxon>
    </lineage>
</organism>
<dbReference type="OrthoDB" id="9895617at2759"/>
<dbReference type="Proteomes" id="UP000807716">
    <property type="component" value="Unassembled WGS sequence"/>
</dbReference>
<accession>A0A9P6QAF1</accession>
<reference evidence="2" key="1">
    <citation type="journal article" date="2020" name="Fungal Divers.">
        <title>Resolving the Mortierellaceae phylogeny through synthesis of multi-gene phylogenetics and phylogenomics.</title>
        <authorList>
            <person name="Vandepol N."/>
            <person name="Liber J."/>
            <person name="Desiro A."/>
            <person name="Na H."/>
            <person name="Kennedy M."/>
            <person name="Barry K."/>
            <person name="Grigoriev I.V."/>
            <person name="Miller A.N."/>
            <person name="O'Donnell K."/>
            <person name="Stajich J.E."/>
            <person name="Bonito G."/>
        </authorList>
    </citation>
    <scope>NUCLEOTIDE SEQUENCE</scope>
    <source>
        <strain evidence="2">BC1065</strain>
    </source>
</reference>
<name>A0A9P6QAF1_9FUNG</name>
<keyword evidence="3" id="KW-1185">Reference proteome</keyword>